<organism evidence="8">
    <name type="scientific">Medicago truncatula</name>
    <name type="common">Barrel medic</name>
    <name type="synonym">Medicago tribuloides</name>
    <dbReference type="NCBI Taxonomy" id="3880"/>
    <lineage>
        <taxon>Eukaryota</taxon>
        <taxon>Viridiplantae</taxon>
        <taxon>Streptophyta</taxon>
        <taxon>Embryophyta</taxon>
        <taxon>Tracheophyta</taxon>
        <taxon>Spermatophyta</taxon>
        <taxon>Magnoliopsida</taxon>
        <taxon>eudicotyledons</taxon>
        <taxon>Gunneridae</taxon>
        <taxon>Pentapetalae</taxon>
        <taxon>rosids</taxon>
        <taxon>fabids</taxon>
        <taxon>Fabales</taxon>
        <taxon>Fabaceae</taxon>
        <taxon>Papilionoideae</taxon>
        <taxon>50 kb inversion clade</taxon>
        <taxon>NPAAA clade</taxon>
        <taxon>Hologalegina</taxon>
        <taxon>IRL clade</taxon>
        <taxon>Trifolieae</taxon>
        <taxon>Medicago</taxon>
    </lineage>
</organism>
<dbReference type="Proteomes" id="UP000265566">
    <property type="component" value="Chromosome 3"/>
</dbReference>
<feature type="domain" description="HTH myb-type" evidence="7">
    <location>
        <begin position="85"/>
        <end position="134"/>
    </location>
</feature>
<proteinExistence type="predicted"/>
<dbReference type="NCBIfam" id="TIGR01557">
    <property type="entry name" value="myb_SHAQKYF"/>
    <property type="match status" value="1"/>
</dbReference>
<keyword evidence="2" id="KW-0805">Transcription regulation</keyword>
<dbReference type="GO" id="GO:0003677">
    <property type="term" value="F:DNA binding"/>
    <property type="evidence" value="ECO:0007669"/>
    <property type="project" value="UniProtKB-KW"/>
</dbReference>
<dbReference type="InterPro" id="IPR001005">
    <property type="entry name" value="SANT/Myb"/>
</dbReference>
<dbReference type="CDD" id="cd00167">
    <property type="entry name" value="SANT"/>
    <property type="match status" value="1"/>
</dbReference>
<dbReference type="InterPro" id="IPR052245">
    <property type="entry name" value="Plant_Stress_Dev_TF"/>
</dbReference>
<dbReference type="GO" id="GO:0006355">
    <property type="term" value="P:regulation of DNA-templated transcription"/>
    <property type="evidence" value="ECO:0007669"/>
    <property type="project" value="UniProtKB-ARBA"/>
</dbReference>
<name>A0A396IPT1_MEDTR</name>
<dbReference type="Gramene" id="rna14586">
    <property type="protein sequence ID" value="RHN66573.1"/>
    <property type="gene ID" value="gene14586"/>
</dbReference>
<evidence type="ECO:0000256" key="2">
    <source>
        <dbReference type="ARBA" id="ARBA00023015"/>
    </source>
</evidence>
<dbReference type="PROSITE" id="PS51294">
    <property type="entry name" value="HTH_MYB"/>
    <property type="match status" value="1"/>
</dbReference>
<protein>
    <submittedName>
        <fullName evidence="8">Putative transcription factor MYB-HB-like family</fullName>
    </submittedName>
</protein>
<evidence type="ECO:0000313" key="8">
    <source>
        <dbReference type="EMBL" id="RHN66573.1"/>
    </source>
</evidence>
<comment type="subcellular location">
    <subcellularLocation>
        <location evidence="1">Nucleus</location>
    </subcellularLocation>
</comment>
<keyword evidence="4" id="KW-0804">Transcription</keyword>
<comment type="caution">
    <text evidence="8">The sequence shown here is derived from an EMBL/GenBank/DDBJ whole genome shotgun (WGS) entry which is preliminary data.</text>
</comment>
<evidence type="ECO:0000256" key="4">
    <source>
        <dbReference type="ARBA" id="ARBA00023163"/>
    </source>
</evidence>
<dbReference type="FunFam" id="1.10.10.60:FF:000009">
    <property type="entry name" value="transcription factor MYB1R1"/>
    <property type="match status" value="1"/>
</dbReference>
<evidence type="ECO:0000259" key="6">
    <source>
        <dbReference type="PROSITE" id="PS50090"/>
    </source>
</evidence>
<feature type="domain" description="Myb-like" evidence="6">
    <location>
        <begin position="83"/>
        <end position="130"/>
    </location>
</feature>
<evidence type="ECO:0000256" key="3">
    <source>
        <dbReference type="ARBA" id="ARBA00023125"/>
    </source>
</evidence>
<accession>A0A396IPT1</accession>
<dbReference type="InterPro" id="IPR006447">
    <property type="entry name" value="Myb_dom_plants"/>
</dbReference>
<sequence length="174" mass="20053">MRQYDEHSDKSNVADRRHAYCSFACTRHDDFLSDVNMVDQLMDNPFLSASHGIGSGGVRRGWDAKEIEDSLLLRLDMPGLGSRIPWTDEEHKLFSVGLQKVDKGDWRGISRNYVKTRTPMQVASHAQKYFLCRSNLNRCRRRSSLFDITTDRVCMVQPKAEMDLQFQSTNMSNT</sequence>
<evidence type="ECO:0000256" key="5">
    <source>
        <dbReference type="ARBA" id="ARBA00023242"/>
    </source>
</evidence>
<dbReference type="EMBL" id="PSQE01000003">
    <property type="protein sequence ID" value="RHN66573.1"/>
    <property type="molecule type" value="Genomic_DNA"/>
</dbReference>
<dbReference type="InterPro" id="IPR017930">
    <property type="entry name" value="Myb_dom"/>
</dbReference>
<reference evidence="8" key="1">
    <citation type="journal article" date="2018" name="Nat. Plants">
        <title>Whole-genome landscape of Medicago truncatula symbiotic genes.</title>
        <authorList>
            <person name="Pecrix Y."/>
            <person name="Gamas P."/>
            <person name="Carrere S."/>
        </authorList>
    </citation>
    <scope>NUCLEOTIDE SEQUENCE</scope>
    <source>
        <tissue evidence="8">Leaves</tissue>
    </source>
</reference>
<dbReference type="GO" id="GO:0005634">
    <property type="term" value="C:nucleus"/>
    <property type="evidence" value="ECO:0007669"/>
    <property type="project" value="UniProtKB-SubCell"/>
</dbReference>
<dbReference type="Pfam" id="PF00249">
    <property type="entry name" value="Myb_DNA-binding"/>
    <property type="match status" value="1"/>
</dbReference>
<dbReference type="SUPFAM" id="SSF46689">
    <property type="entry name" value="Homeodomain-like"/>
    <property type="match status" value="1"/>
</dbReference>
<dbReference type="AlphaFoldDB" id="A0A396IPT1"/>
<dbReference type="PANTHER" id="PTHR44191">
    <property type="entry name" value="TRANSCRIPTION FACTOR KUA1"/>
    <property type="match status" value="1"/>
</dbReference>
<evidence type="ECO:0000259" key="7">
    <source>
        <dbReference type="PROSITE" id="PS51294"/>
    </source>
</evidence>
<dbReference type="SMART" id="SM00717">
    <property type="entry name" value="SANT"/>
    <property type="match status" value="1"/>
</dbReference>
<dbReference type="InterPro" id="IPR009057">
    <property type="entry name" value="Homeodomain-like_sf"/>
</dbReference>
<dbReference type="Gene3D" id="1.10.10.60">
    <property type="entry name" value="Homeodomain-like"/>
    <property type="match status" value="1"/>
</dbReference>
<dbReference type="PROSITE" id="PS50090">
    <property type="entry name" value="MYB_LIKE"/>
    <property type="match status" value="1"/>
</dbReference>
<keyword evidence="5" id="KW-0539">Nucleus</keyword>
<evidence type="ECO:0000256" key="1">
    <source>
        <dbReference type="ARBA" id="ARBA00004123"/>
    </source>
</evidence>
<dbReference type="PANTHER" id="PTHR44191:SF84">
    <property type="entry name" value="F25A4.19 PROTEIN"/>
    <property type="match status" value="1"/>
</dbReference>
<gene>
    <name evidence="8" type="ORF">MtrunA17_Chr3g0092621</name>
</gene>
<keyword evidence="3" id="KW-0238">DNA-binding</keyword>